<keyword evidence="3" id="KW-1185">Reference proteome</keyword>
<feature type="region of interest" description="Disordered" evidence="1">
    <location>
        <begin position="1"/>
        <end position="35"/>
    </location>
</feature>
<dbReference type="Proteomes" id="UP001159641">
    <property type="component" value="Unassembled WGS sequence"/>
</dbReference>
<proteinExistence type="predicted"/>
<protein>
    <submittedName>
        <fullName evidence="2">Uncharacterized protein</fullName>
    </submittedName>
</protein>
<feature type="compositionally biased region" description="Basic and acidic residues" evidence="1">
    <location>
        <begin position="8"/>
        <end position="22"/>
    </location>
</feature>
<evidence type="ECO:0000313" key="3">
    <source>
        <dbReference type="Proteomes" id="UP001159641"/>
    </source>
</evidence>
<gene>
    <name evidence="2" type="ORF">J1605_010463</name>
</gene>
<comment type="caution">
    <text evidence="2">The sequence shown here is derived from an EMBL/GenBank/DDBJ whole genome shotgun (WGS) entry which is preliminary data.</text>
</comment>
<feature type="compositionally biased region" description="Low complexity" evidence="1">
    <location>
        <begin position="130"/>
        <end position="145"/>
    </location>
</feature>
<accession>A0AB34GPW4</accession>
<feature type="compositionally biased region" description="Gly residues" evidence="1">
    <location>
        <begin position="146"/>
        <end position="156"/>
    </location>
</feature>
<evidence type="ECO:0000256" key="1">
    <source>
        <dbReference type="SAM" id="MobiDB-lite"/>
    </source>
</evidence>
<feature type="region of interest" description="Disordered" evidence="1">
    <location>
        <begin position="113"/>
        <end position="183"/>
    </location>
</feature>
<name>A0AB34GPW4_ESCRO</name>
<reference evidence="2 3" key="1">
    <citation type="submission" date="2022-11" db="EMBL/GenBank/DDBJ databases">
        <title>Whole genome sequence of Eschrichtius robustus ER-17-0199.</title>
        <authorList>
            <person name="Bruniche-Olsen A."/>
            <person name="Black A.N."/>
            <person name="Fields C.J."/>
            <person name="Walden K."/>
            <person name="Dewoody J.A."/>
        </authorList>
    </citation>
    <scope>NUCLEOTIDE SEQUENCE [LARGE SCALE GENOMIC DNA]</scope>
    <source>
        <strain evidence="2">ER-17-0199</strain>
        <tissue evidence="2">Blubber</tissue>
    </source>
</reference>
<evidence type="ECO:0000313" key="2">
    <source>
        <dbReference type="EMBL" id="KAJ8782133.1"/>
    </source>
</evidence>
<dbReference type="AlphaFoldDB" id="A0AB34GPW4"/>
<sequence length="282" mass="29185">MTLPAGISRRELPEKQRPDHNPETLSSLPSLGSLDPTVMMLVPLDADNKGDRDAGVLRMSPLGQLTFECQGRVENKVQPCPHGAHLSVEETKANMPLDAVTLGRANRQLDGASAPFSFAGTDTNSRQLEASPPRLRPAPAAAPNGGPAGSGAGGGARARRCSSAQADREGGARRRPCGVPASAARALPPLGERAVVKAVRKMAAAAAAAPSGGGGGGEEERLLKVIVKSLKIALTEETVHGIAECGSKGEKLSLEYTSVAVASIVSVFGVDWSQQKWAPPQN</sequence>
<feature type="compositionally biased region" description="Low complexity" evidence="1">
    <location>
        <begin position="25"/>
        <end position="34"/>
    </location>
</feature>
<dbReference type="EMBL" id="JAIQCJ010002130">
    <property type="protein sequence ID" value="KAJ8782133.1"/>
    <property type="molecule type" value="Genomic_DNA"/>
</dbReference>
<organism evidence="2 3">
    <name type="scientific">Eschrichtius robustus</name>
    <name type="common">California gray whale</name>
    <name type="synonym">Eschrichtius gibbosus</name>
    <dbReference type="NCBI Taxonomy" id="9764"/>
    <lineage>
        <taxon>Eukaryota</taxon>
        <taxon>Metazoa</taxon>
        <taxon>Chordata</taxon>
        <taxon>Craniata</taxon>
        <taxon>Vertebrata</taxon>
        <taxon>Euteleostomi</taxon>
        <taxon>Mammalia</taxon>
        <taxon>Eutheria</taxon>
        <taxon>Laurasiatheria</taxon>
        <taxon>Artiodactyla</taxon>
        <taxon>Whippomorpha</taxon>
        <taxon>Cetacea</taxon>
        <taxon>Mysticeti</taxon>
        <taxon>Eschrichtiidae</taxon>
        <taxon>Eschrichtius</taxon>
    </lineage>
</organism>